<dbReference type="SUPFAM" id="SSF82199">
    <property type="entry name" value="SET domain"/>
    <property type="match status" value="1"/>
</dbReference>
<name>A0A8S0XF39_CYCAE</name>
<evidence type="ECO:0008006" key="3">
    <source>
        <dbReference type="Google" id="ProtNLM"/>
    </source>
</evidence>
<proteinExistence type="predicted"/>
<reference evidence="1 2" key="1">
    <citation type="submission" date="2020-01" db="EMBL/GenBank/DDBJ databases">
        <authorList>
            <person name="Gupta K D."/>
        </authorList>
    </citation>
    <scope>NUCLEOTIDE SEQUENCE [LARGE SCALE GENOMIC DNA]</scope>
</reference>
<dbReference type="AlphaFoldDB" id="A0A8S0XF39"/>
<dbReference type="GO" id="GO:0016279">
    <property type="term" value="F:protein-lysine N-methyltransferase activity"/>
    <property type="evidence" value="ECO:0007669"/>
    <property type="project" value="TreeGrafter"/>
</dbReference>
<dbReference type="Proteomes" id="UP000467700">
    <property type="component" value="Unassembled WGS sequence"/>
</dbReference>
<dbReference type="Gene3D" id="3.90.1410.10">
    <property type="entry name" value="set domain protein methyltransferase, domain 1"/>
    <property type="match status" value="1"/>
</dbReference>
<dbReference type="PANTHER" id="PTHR13271:SF34">
    <property type="entry name" value="N-LYSINE METHYLTRANSFERASE SETD6"/>
    <property type="match status" value="1"/>
</dbReference>
<dbReference type="EMBL" id="CACVBS010000029">
    <property type="protein sequence ID" value="CAA7260429.1"/>
    <property type="molecule type" value="Genomic_DNA"/>
</dbReference>
<sequence>MAVSPEQVKVLLEWCITHNVVIDSRLHLRPGPTGIGVHSGRHLIHPHQTLVKIPKDSVLSVRNCSLAGSIPFAPYGLDAQLSLALALFVELLNGRQSRWYGYLQSLPNPLVDLPMFWDRRLGTNDDDCEDGSEALSWLSKTEVAKILDERTEHGSTKLDEVTRFYDQFAEPLLVRSRYSPTLMGFYRAFSLVSSRAFLVDAYHGLSMVPIADAFNHVIEHHVHLESDYGVCPECGSLQECPHDREDGGARESTDVEHDRDHDLFYEMVSNTAIPPHTEVYNTYGEELTNAQLLTQYGFILDVDENDRLSWSLDAVLQFFPSGDAEHLMEKTRRISSLLSEEASTYAQSDLTYHDPTKNITFCINDEGKVSHQLWALLFSLATQSLCETQIHETLRSTLDFQLDLEDLEHDDDETESDGIANNLDQQDLNDDQHAPLDVLLSVARSVVVLCTARKRNSEKQGSAATDLNALIEELPEGRTRTRLAVSILLSERSILDCCEAGWTALLNSAGRLGYNSRPGG</sequence>
<dbReference type="InterPro" id="IPR050600">
    <property type="entry name" value="SETD3_SETD6_MTase"/>
</dbReference>
<organism evidence="1 2">
    <name type="scientific">Cyclocybe aegerita</name>
    <name type="common">Black poplar mushroom</name>
    <name type="synonym">Agrocybe aegerita</name>
    <dbReference type="NCBI Taxonomy" id="1973307"/>
    <lineage>
        <taxon>Eukaryota</taxon>
        <taxon>Fungi</taxon>
        <taxon>Dikarya</taxon>
        <taxon>Basidiomycota</taxon>
        <taxon>Agaricomycotina</taxon>
        <taxon>Agaricomycetes</taxon>
        <taxon>Agaricomycetidae</taxon>
        <taxon>Agaricales</taxon>
        <taxon>Agaricineae</taxon>
        <taxon>Bolbitiaceae</taxon>
        <taxon>Cyclocybe</taxon>
    </lineage>
</organism>
<keyword evidence="2" id="KW-1185">Reference proteome</keyword>
<dbReference type="PANTHER" id="PTHR13271">
    <property type="entry name" value="UNCHARACTERIZED PUTATIVE METHYLTRANSFERASE"/>
    <property type="match status" value="1"/>
</dbReference>
<dbReference type="GO" id="GO:0005634">
    <property type="term" value="C:nucleus"/>
    <property type="evidence" value="ECO:0007669"/>
    <property type="project" value="TreeGrafter"/>
</dbReference>
<evidence type="ECO:0000313" key="2">
    <source>
        <dbReference type="Proteomes" id="UP000467700"/>
    </source>
</evidence>
<comment type="caution">
    <text evidence="1">The sequence shown here is derived from an EMBL/GenBank/DDBJ whole genome shotgun (WGS) entry which is preliminary data.</text>
</comment>
<evidence type="ECO:0000313" key="1">
    <source>
        <dbReference type="EMBL" id="CAA7260429.1"/>
    </source>
</evidence>
<dbReference type="CDD" id="cd10527">
    <property type="entry name" value="SET_LSMT"/>
    <property type="match status" value="1"/>
</dbReference>
<accession>A0A8S0XF39</accession>
<gene>
    <name evidence="1" type="ORF">AAE3_LOCUS2595</name>
</gene>
<dbReference type="OrthoDB" id="441812at2759"/>
<protein>
    <recommendedName>
        <fullName evidence="3">SET domain-containing protein</fullName>
    </recommendedName>
</protein>
<dbReference type="InterPro" id="IPR046341">
    <property type="entry name" value="SET_dom_sf"/>
</dbReference>